<dbReference type="KEGG" id="saes:HBH39_01250"/>
<name>A0A6G9QFI3_9GAMM</name>
<dbReference type="EMBL" id="CP050313">
    <property type="protein sequence ID" value="QIR13280.1"/>
    <property type="molecule type" value="Genomic_DNA"/>
</dbReference>
<organism evidence="4 5">
    <name type="scientific">Shewanella aestuarii</name>
    <dbReference type="NCBI Taxonomy" id="1028752"/>
    <lineage>
        <taxon>Bacteria</taxon>
        <taxon>Pseudomonadati</taxon>
        <taxon>Pseudomonadota</taxon>
        <taxon>Gammaproteobacteria</taxon>
        <taxon>Alteromonadales</taxon>
        <taxon>Shewanellaceae</taxon>
        <taxon>Shewanella</taxon>
    </lineage>
</organism>
<evidence type="ECO:0000259" key="3">
    <source>
        <dbReference type="PROSITE" id="PS50887"/>
    </source>
</evidence>
<comment type="cofactor">
    <cofactor evidence="1">
        <name>Mg(2+)</name>
        <dbReference type="ChEBI" id="CHEBI:18420"/>
    </cofactor>
</comment>
<keyword evidence="2" id="KW-1133">Transmembrane helix</keyword>
<dbReference type="CDD" id="cd01949">
    <property type="entry name" value="GGDEF"/>
    <property type="match status" value="1"/>
</dbReference>
<dbReference type="InterPro" id="IPR043128">
    <property type="entry name" value="Rev_trsase/Diguanyl_cyclase"/>
</dbReference>
<dbReference type="Gene3D" id="6.10.340.10">
    <property type="match status" value="1"/>
</dbReference>
<feature type="domain" description="GGDEF" evidence="3">
    <location>
        <begin position="399"/>
        <end position="531"/>
    </location>
</feature>
<evidence type="ECO:0000256" key="1">
    <source>
        <dbReference type="ARBA" id="ARBA00001946"/>
    </source>
</evidence>
<dbReference type="FunFam" id="3.30.70.270:FF:000001">
    <property type="entry name" value="Diguanylate cyclase domain protein"/>
    <property type="match status" value="1"/>
</dbReference>
<dbReference type="SMART" id="SM00267">
    <property type="entry name" value="GGDEF"/>
    <property type="match status" value="1"/>
</dbReference>
<evidence type="ECO:0000256" key="2">
    <source>
        <dbReference type="SAM" id="Phobius"/>
    </source>
</evidence>
<dbReference type="InterPro" id="IPR029787">
    <property type="entry name" value="Nucleotide_cyclase"/>
</dbReference>
<accession>A0A6G9QFI3</accession>
<reference evidence="4 5" key="1">
    <citation type="submission" date="2020-03" db="EMBL/GenBank/DDBJ databases">
        <title>Complete genome sequence of Shewanella sp.</title>
        <authorList>
            <person name="Kim Y.-S."/>
            <person name="Kim S.-J."/>
            <person name="Jung H.-K."/>
            <person name="Kim K.-H."/>
        </authorList>
    </citation>
    <scope>NUCLEOTIDE SEQUENCE [LARGE SCALE GENOMIC DNA]</scope>
    <source>
        <strain evidence="4 5">PN3F2</strain>
    </source>
</reference>
<dbReference type="Pfam" id="PF00990">
    <property type="entry name" value="GGDEF"/>
    <property type="match status" value="1"/>
</dbReference>
<proteinExistence type="predicted"/>
<dbReference type="SUPFAM" id="SSF55073">
    <property type="entry name" value="Nucleotide cyclase"/>
    <property type="match status" value="1"/>
</dbReference>
<dbReference type="Gene3D" id="3.30.450.20">
    <property type="entry name" value="PAS domain"/>
    <property type="match status" value="1"/>
</dbReference>
<dbReference type="NCBIfam" id="TIGR00254">
    <property type="entry name" value="GGDEF"/>
    <property type="match status" value="1"/>
</dbReference>
<dbReference type="GO" id="GO:0003824">
    <property type="term" value="F:catalytic activity"/>
    <property type="evidence" value="ECO:0007669"/>
    <property type="project" value="UniProtKB-ARBA"/>
</dbReference>
<dbReference type="PANTHER" id="PTHR46663:SF2">
    <property type="entry name" value="GGDEF DOMAIN-CONTAINING PROTEIN"/>
    <property type="match status" value="1"/>
</dbReference>
<keyword evidence="5" id="KW-1185">Reference proteome</keyword>
<sequence length="531" mass="58540">MKLSFRLSLFLVMTLVSLVPILSLGFWSVHSSVEQEYQTIEEKHLLLANHISQTLDRYAIDALAIFRRATESVSQNTINPAMVKLLQDVDVISLGQYSPQGERLMVLFGTESSQPLSLISEDGPFKLSHNIANNTTSSYFTSVHKVSGGSPSLYMIRQDSKGIWLAALHTHYISQLQSEVKLGQNGYAAIVDGVGNVLAHPNEQWQAEARNISDISIIQQMIAGQSGVSEFYSPAVEADMIAAYSTVPKTGWGVMLPQPISELYSRIQPKLILIGILAVTSLVIALLASWWLSGLISRPINILARNSNQLAKAEPHYHPYPYSGVKVSEFMDAFEQFDQMADKIRLNQQELEHKVVERTAEIAKAKADVIYMANHDTVTGLPNRMAIRQQLQQQLQAQQAFAVLFIDLDGFKVINDTYGHAVGDAILNQVALRSAALLNADDVIARYGGDEFVVMLPNSPNTLMANKVANSILNSIKRPYEIEGMVMSISACIGVAVATENEFSVDALIHRADIAMYQAKHNGKDQVKIAS</sequence>
<gene>
    <name evidence="4" type="ORF">HBH39_01250</name>
</gene>
<feature type="transmembrane region" description="Helical" evidence="2">
    <location>
        <begin position="271"/>
        <end position="292"/>
    </location>
</feature>
<protein>
    <submittedName>
        <fullName evidence="4">Diguanylate cyclase</fullName>
    </submittedName>
</protein>
<dbReference type="InterPro" id="IPR033462">
    <property type="entry name" value="Cache_3-Cache_2"/>
</dbReference>
<dbReference type="Proteomes" id="UP000502608">
    <property type="component" value="Chromosome"/>
</dbReference>
<dbReference type="Gene3D" id="3.30.70.270">
    <property type="match status" value="1"/>
</dbReference>
<keyword evidence="2" id="KW-0812">Transmembrane</keyword>
<keyword evidence="2" id="KW-0472">Membrane</keyword>
<dbReference type="Pfam" id="PF17201">
    <property type="entry name" value="Cache_3-Cache_2"/>
    <property type="match status" value="1"/>
</dbReference>
<dbReference type="InterPro" id="IPR052163">
    <property type="entry name" value="DGC-Regulatory_Protein"/>
</dbReference>
<dbReference type="InterPro" id="IPR000160">
    <property type="entry name" value="GGDEF_dom"/>
</dbReference>
<dbReference type="CDD" id="cd12912">
    <property type="entry name" value="PDC2_MCP_like"/>
    <property type="match status" value="1"/>
</dbReference>
<evidence type="ECO:0000313" key="5">
    <source>
        <dbReference type="Proteomes" id="UP000502608"/>
    </source>
</evidence>
<dbReference type="PANTHER" id="PTHR46663">
    <property type="entry name" value="DIGUANYLATE CYCLASE DGCT-RELATED"/>
    <property type="match status" value="1"/>
</dbReference>
<dbReference type="PROSITE" id="PS50887">
    <property type="entry name" value="GGDEF"/>
    <property type="match status" value="1"/>
</dbReference>
<dbReference type="AlphaFoldDB" id="A0A6G9QFI3"/>
<dbReference type="RefSeq" id="WP_167674854.1">
    <property type="nucleotide sequence ID" value="NZ_CP050313.1"/>
</dbReference>
<evidence type="ECO:0000313" key="4">
    <source>
        <dbReference type="EMBL" id="QIR13280.1"/>
    </source>
</evidence>